<evidence type="ECO:0000256" key="1">
    <source>
        <dbReference type="ARBA" id="ARBA00001974"/>
    </source>
</evidence>
<protein>
    <recommendedName>
        <fullName evidence="6">FAD-binding domain-containing protein</fullName>
    </recommendedName>
</protein>
<evidence type="ECO:0000256" key="2">
    <source>
        <dbReference type="ARBA" id="ARBA00022630"/>
    </source>
</evidence>
<comment type="cofactor">
    <cofactor evidence="1">
        <name>FAD</name>
        <dbReference type="ChEBI" id="CHEBI:57692"/>
    </cofactor>
</comment>
<name>W2S7C3_CYPE1</name>
<sequence length="431" mass="47801">MATPPPRAIIVGAGITGLLLAQALKKRSIPFVIYERDPTADHRGKGWGITIHWALDALLSLLPQHIIDRLPEAYVDPEASRNGDNGNFLFFNLRTGEALWKVPPNKRIRMAREKFRRLLMEGIDIQWSHTLQDFHHSPNGVTATFTTPSNPQHSITAPLLIGADGSRSAVRRALFPGSLSANTPLPVRLLGVSTVYPAALSLTARALDPFFYQAGDPATDAFHWFSFLDSPSSNDRQGEAAAGHDCQILVSWPFRAGFLGDDEKPTEVPVGNVERVRLMKRVARGWAQPFAGIVQAIPEEAECKSIALEDWVPPLAGDRGWEAREGAGRVVLVGDAAHAMTMFRGEAANHGIVDVQVLVREVGSLLEGQDELVFERERELEEACRRYRREMVKRTRPAVLNSRQACLDAHVYERINDESPLIKRRIAVAEE</sequence>
<dbReference type="PRINTS" id="PR00420">
    <property type="entry name" value="RNGMNOXGNASE"/>
</dbReference>
<dbReference type="eggNOG" id="KOG2614">
    <property type="taxonomic scope" value="Eukaryota"/>
</dbReference>
<feature type="domain" description="FAD-binding" evidence="6">
    <location>
        <begin position="120"/>
        <end position="174"/>
    </location>
</feature>
<dbReference type="InterPro" id="IPR036188">
    <property type="entry name" value="FAD/NAD-bd_sf"/>
</dbReference>
<dbReference type="Pfam" id="PF13450">
    <property type="entry name" value="NAD_binding_8"/>
    <property type="match status" value="1"/>
</dbReference>
<dbReference type="SUPFAM" id="SSF51905">
    <property type="entry name" value="FAD/NAD(P)-binding domain"/>
    <property type="match status" value="1"/>
</dbReference>
<proteinExistence type="predicted"/>
<keyword evidence="8" id="KW-1185">Reference proteome</keyword>
<feature type="domain" description="FAD-binding" evidence="6">
    <location>
        <begin position="327"/>
        <end position="369"/>
    </location>
</feature>
<evidence type="ECO:0000313" key="7">
    <source>
        <dbReference type="EMBL" id="ETN44525.1"/>
    </source>
</evidence>
<reference evidence="7 8" key="1">
    <citation type="submission" date="2013-03" db="EMBL/GenBank/DDBJ databases">
        <title>The Genome Sequence of Phialophora europaea CBS 101466.</title>
        <authorList>
            <consortium name="The Broad Institute Genomics Platform"/>
            <person name="Cuomo C."/>
            <person name="de Hoog S."/>
            <person name="Gorbushina A."/>
            <person name="Walker B."/>
            <person name="Young S.K."/>
            <person name="Zeng Q."/>
            <person name="Gargeya S."/>
            <person name="Fitzgerald M."/>
            <person name="Haas B."/>
            <person name="Abouelleil A."/>
            <person name="Allen A.W."/>
            <person name="Alvarado L."/>
            <person name="Arachchi H.M."/>
            <person name="Berlin A.M."/>
            <person name="Chapman S.B."/>
            <person name="Gainer-Dewar J."/>
            <person name="Goldberg J."/>
            <person name="Griggs A."/>
            <person name="Gujja S."/>
            <person name="Hansen M."/>
            <person name="Howarth C."/>
            <person name="Imamovic A."/>
            <person name="Ireland A."/>
            <person name="Larimer J."/>
            <person name="McCowan C."/>
            <person name="Murphy C."/>
            <person name="Pearson M."/>
            <person name="Poon T.W."/>
            <person name="Priest M."/>
            <person name="Roberts A."/>
            <person name="Saif S."/>
            <person name="Shea T."/>
            <person name="Sisk P."/>
            <person name="Sykes S."/>
            <person name="Wortman J."/>
            <person name="Nusbaum C."/>
            <person name="Birren B."/>
        </authorList>
    </citation>
    <scope>NUCLEOTIDE SEQUENCE [LARGE SCALE GENOMIC DNA]</scope>
    <source>
        <strain evidence="7 8">CBS 101466</strain>
    </source>
</reference>
<keyword evidence="4" id="KW-0560">Oxidoreductase</keyword>
<evidence type="ECO:0000259" key="6">
    <source>
        <dbReference type="Pfam" id="PF01494"/>
    </source>
</evidence>
<dbReference type="GeneID" id="19977534"/>
<dbReference type="InParanoid" id="W2S7C3"/>
<dbReference type="AlphaFoldDB" id="W2S7C3"/>
<keyword evidence="5" id="KW-0503">Monooxygenase</keyword>
<keyword evidence="2" id="KW-0285">Flavoprotein</keyword>
<organism evidence="7 8">
    <name type="scientific">Cyphellophora europaea (strain CBS 101466)</name>
    <name type="common">Phialophora europaea</name>
    <dbReference type="NCBI Taxonomy" id="1220924"/>
    <lineage>
        <taxon>Eukaryota</taxon>
        <taxon>Fungi</taxon>
        <taxon>Dikarya</taxon>
        <taxon>Ascomycota</taxon>
        <taxon>Pezizomycotina</taxon>
        <taxon>Eurotiomycetes</taxon>
        <taxon>Chaetothyriomycetidae</taxon>
        <taxon>Chaetothyriales</taxon>
        <taxon>Cyphellophoraceae</taxon>
        <taxon>Cyphellophora</taxon>
    </lineage>
</organism>
<dbReference type="Pfam" id="PF01494">
    <property type="entry name" value="FAD_binding_3"/>
    <property type="match status" value="2"/>
</dbReference>
<evidence type="ECO:0000256" key="4">
    <source>
        <dbReference type="ARBA" id="ARBA00023002"/>
    </source>
</evidence>
<dbReference type="InterPro" id="IPR002938">
    <property type="entry name" value="FAD-bd"/>
</dbReference>
<keyword evidence="3" id="KW-0274">FAD</keyword>
<dbReference type="PANTHER" id="PTHR47178:SF1">
    <property type="entry name" value="FAD-BINDING DOMAIN-CONTAINING PROTEIN-RELATED"/>
    <property type="match status" value="1"/>
</dbReference>
<evidence type="ECO:0000256" key="5">
    <source>
        <dbReference type="ARBA" id="ARBA00023033"/>
    </source>
</evidence>
<dbReference type="HOGENOM" id="CLU_009665_3_2_1"/>
<dbReference type="PANTHER" id="PTHR47178">
    <property type="entry name" value="MONOOXYGENASE, FAD-BINDING"/>
    <property type="match status" value="1"/>
</dbReference>
<dbReference type="Gene3D" id="3.50.50.60">
    <property type="entry name" value="FAD/NAD(P)-binding domain"/>
    <property type="match status" value="1"/>
</dbReference>
<evidence type="ECO:0000313" key="8">
    <source>
        <dbReference type="Proteomes" id="UP000030752"/>
    </source>
</evidence>
<dbReference type="Proteomes" id="UP000030752">
    <property type="component" value="Unassembled WGS sequence"/>
</dbReference>
<dbReference type="GO" id="GO:0004497">
    <property type="term" value="F:monooxygenase activity"/>
    <property type="evidence" value="ECO:0007669"/>
    <property type="project" value="UniProtKB-KW"/>
</dbReference>
<dbReference type="STRING" id="1220924.W2S7C3"/>
<dbReference type="VEuPathDB" id="FungiDB:HMPREF1541_10195"/>
<dbReference type="RefSeq" id="XP_008713088.1">
    <property type="nucleotide sequence ID" value="XM_008714866.1"/>
</dbReference>
<accession>W2S7C3</accession>
<gene>
    <name evidence="7" type="ORF">HMPREF1541_10195</name>
</gene>
<dbReference type="GO" id="GO:0071949">
    <property type="term" value="F:FAD binding"/>
    <property type="evidence" value="ECO:0007669"/>
    <property type="project" value="InterPro"/>
</dbReference>
<dbReference type="EMBL" id="KB822714">
    <property type="protein sequence ID" value="ETN44525.1"/>
    <property type="molecule type" value="Genomic_DNA"/>
</dbReference>
<dbReference type="OrthoDB" id="47494at2759"/>
<evidence type="ECO:0000256" key="3">
    <source>
        <dbReference type="ARBA" id="ARBA00022827"/>
    </source>
</evidence>